<sequence length="156" mass="17803">LLYGNNFQGPIPPSFLNLSNLIDLRLGDITDGSSALTFIQNMKYLRILVLRNCKISGTILHNFDEYRSLTFLDLSFNNLTGQLPQSLFVSNSLKYLFLGNNSLSGSLPMAKGQTLTNLWKQLYYQAKIFYAEFIHVHCQKCSCGTHRISFVILERR</sequence>
<reference evidence="2" key="1">
    <citation type="submission" date="2017-07" db="EMBL/GenBank/DDBJ databases">
        <title>Taro Niue Genome Assembly and Annotation.</title>
        <authorList>
            <person name="Atibalentja N."/>
            <person name="Keating K."/>
            <person name="Fields C.J."/>
        </authorList>
    </citation>
    <scope>NUCLEOTIDE SEQUENCE</scope>
    <source>
        <strain evidence="2">Niue_2</strain>
        <tissue evidence="2">Leaf</tissue>
    </source>
</reference>
<dbReference type="Gene3D" id="3.80.10.10">
    <property type="entry name" value="Ribonuclease Inhibitor"/>
    <property type="match status" value="1"/>
</dbReference>
<accession>A0A843WL78</accession>
<keyword evidence="1" id="KW-0732">Signal</keyword>
<gene>
    <name evidence="2" type="ORF">Taro_043461</name>
</gene>
<evidence type="ECO:0000313" key="3">
    <source>
        <dbReference type="Proteomes" id="UP000652761"/>
    </source>
</evidence>
<dbReference type="InterPro" id="IPR001611">
    <property type="entry name" value="Leu-rich_rpt"/>
</dbReference>
<name>A0A843WL78_COLES</name>
<dbReference type="InterPro" id="IPR032675">
    <property type="entry name" value="LRR_dom_sf"/>
</dbReference>
<keyword evidence="3" id="KW-1185">Reference proteome</keyword>
<dbReference type="SUPFAM" id="SSF52058">
    <property type="entry name" value="L domain-like"/>
    <property type="match status" value="1"/>
</dbReference>
<feature type="non-terminal residue" evidence="2">
    <location>
        <position position="1"/>
    </location>
</feature>
<dbReference type="AlphaFoldDB" id="A0A843WL78"/>
<proteinExistence type="predicted"/>
<dbReference type="PANTHER" id="PTHR47988">
    <property type="entry name" value="SOMATIC EMBRYOGENESIS RECEPTOR KINASE 1"/>
    <property type="match status" value="1"/>
</dbReference>
<dbReference type="Pfam" id="PF00560">
    <property type="entry name" value="LRR_1"/>
    <property type="match status" value="3"/>
</dbReference>
<comment type="caution">
    <text evidence="2">The sequence shown here is derived from an EMBL/GenBank/DDBJ whole genome shotgun (WGS) entry which is preliminary data.</text>
</comment>
<evidence type="ECO:0008006" key="4">
    <source>
        <dbReference type="Google" id="ProtNLM"/>
    </source>
</evidence>
<evidence type="ECO:0000313" key="2">
    <source>
        <dbReference type="EMBL" id="MQM10569.1"/>
    </source>
</evidence>
<protein>
    <recommendedName>
        <fullName evidence="4">Toll-like receptor 4</fullName>
    </recommendedName>
</protein>
<dbReference type="OrthoDB" id="1740691at2759"/>
<evidence type="ECO:0000256" key="1">
    <source>
        <dbReference type="ARBA" id="ARBA00022729"/>
    </source>
</evidence>
<organism evidence="2 3">
    <name type="scientific">Colocasia esculenta</name>
    <name type="common">Wild taro</name>
    <name type="synonym">Arum esculentum</name>
    <dbReference type="NCBI Taxonomy" id="4460"/>
    <lineage>
        <taxon>Eukaryota</taxon>
        <taxon>Viridiplantae</taxon>
        <taxon>Streptophyta</taxon>
        <taxon>Embryophyta</taxon>
        <taxon>Tracheophyta</taxon>
        <taxon>Spermatophyta</taxon>
        <taxon>Magnoliopsida</taxon>
        <taxon>Liliopsida</taxon>
        <taxon>Araceae</taxon>
        <taxon>Aroideae</taxon>
        <taxon>Colocasieae</taxon>
        <taxon>Colocasia</taxon>
    </lineage>
</organism>
<dbReference type="Proteomes" id="UP000652761">
    <property type="component" value="Unassembled WGS sequence"/>
</dbReference>
<dbReference type="EMBL" id="NMUH01004708">
    <property type="protein sequence ID" value="MQM10569.1"/>
    <property type="molecule type" value="Genomic_DNA"/>
</dbReference>